<dbReference type="PANTHER" id="PTHR46985:SF2">
    <property type="entry name" value="APOPTOSIS-ASSOCIATED SPECK-LIKE PROTEIN CONTAINING A CARD"/>
    <property type="match status" value="1"/>
</dbReference>
<evidence type="ECO:0000313" key="7">
    <source>
        <dbReference type="EMBL" id="KAL0201457.1"/>
    </source>
</evidence>
<gene>
    <name evidence="7" type="ORF">M9458_004644</name>
</gene>
<evidence type="ECO:0000256" key="4">
    <source>
        <dbReference type="ARBA" id="ARBA00022859"/>
    </source>
</evidence>
<dbReference type="Pfam" id="PF00619">
    <property type="entry name" value="CARD"/>
    <property type="match status" value="1"/>
</dbReference>
<sequence length="88" mass="10048">MSSSPGAQFVDTHRSELIQKVHMVMQVVEELLSQGLLNEETHLQISTANTDEEKMIELYKALDAGGDEVKSAFYLELRDYEPHLFHDL</sequence>
<evidence type="ECO:0000256" key="3">
    <source>
        <dbReference type="ARBA" id="ARBA00022588"/>
    </source>
</evidence>
<proteinExistence type="predicted"/>
<protein>
    <recommendedName>
        <fullName evidence="6">CARD domain-containing protein</fullName>
    </recommendedName>
</protein>
<dbReference type="GO" id="GO:0006954">
    <property type="term" value="P:inflammatory response"/>
    <property type="evidence" value="ECO:0007669"/>
    <property type="project" value="UniProtKB-KW"/>
</dbReference>
<dbReference type="InterPro" id="IPR001315">
    <property type="entry name" value="CARD"/>
</dbReference>
<keyword evidence="2" id="KW-0963">Cytoplasm</keyword>
<dbReference type="InterPro" id="IPR051249">
    <property type="entry name" value="NLRP_Inflammasome"/>
</dbReference>
<dbReference type="Proteomes" id="UP001529510">
    <property type="component" value="Unassembled WGS sequence"/>
</dbReference>
<dbReference type="GO" id="GO:0045087">
    <property type="term" value="P:innate immune response"/>
    <property type="evidence" value="ECO:0007669"/>
    <property type="project" value="UniProtKB-KW"/>
</dbReference>
<keyword evidence="8" id="KW-1185">Reference proteome</keyword>
<evidence type="ECO:0000259" key="6">
    <source>
        <dbReference type="PROSITE" id="PS50209"/>
    </source>
</evidence>
<accession>A0ABD0RSE1</accession>
<dbReference type="AlphaFoldDB" id="A0ABD0RSE1"/>
<comment type="caution">
    <text evidence="7">The sequence shown here is derived from an EMBL/GenBank/DDBJ whole genome shotgun (WGS) entry which is preliminary data.</text>
</comment>
<comment type="subcellular location">
    <subcellularLocation>
        <location evidence="1">Cytoplasm</location>
        <location evidence="1">Cytosol</location>
    </subcellularLocation>
</comment>
<dbReference type="PANTHER" id="PTHR46985">
    <property type="entry name" value="NACHT, LRR AND PYD DOMAINS-CONTAINING PROTEIN 1"/>
    <property type="match status" value="1"/>
</dbReference>
<evidence type="ECO:0000256" key="1">
    <source>
        <dbReference type="ARBA" id="ARBA00004514"/>
    </source>
</evidence>
<name>A0ABD0RSE1_CIRMR</name>
<feature type="non-terminal residue" evidence="7">
    <location>
        <position position="88"/>
    </location>
</feature>
<keyword evidence="4" id="KW-0391">Immunity</keyword>
<evidence type="ECO:0000313" key="8">
    <source>
        <dbReference type="Proteomes" id="UP001529510"/>
    </source>
</evidence>
<dbReference type="SUPFAM" id="SSF47986">
    <property type="entry name" value="DEATH domain"/>
    <property type="match status" value="1"/>
</dbReference>
<feature type="domain" description="CARD" evidence="6">
    <location>
        <begin position="2"/>
        <end position="88"/>
    </location>
</feature>
<evidence type="ECO:0000256" key="5">
    <source>
        <dbReference type="ARBA" id="ARBA00023198"/>
    </source>
</evidence>
<evidence type="ECO:0000256" key="2">
    <source>
        <dbReference type="ARBA" id="ARBA00022490"/>
    </source>
</evidence>
<dbReference type="InterPro" id="IPR011029">
    <property type="entry name" value="DEATH-like_dom_sf"/>
</dbReference>
<keyword evidence="3" id="KW-0399">Innate immunity</keyword>
<dbReference type="PROSITE" id="PS50209">
    <property type="entry name" value="CARD"/>
    <property type="match status" value="1"/>
</dbReference>
<dbReference type="EMBL" id="JAMKFB020000002">
    <property type="protein sequence ID" value="KAL0201457.1"/>
    <property type="molecule type" value="Genomic_DNA"/>
</dbReference>
<dbReference type="GO" id="GO:0005829">
    <property type="term" value="C:cytosol"/>
    <property type="evidence" value="ECO:0007669"/>
    <property type="project" value="UniProtKB-SubCell"/>
</dbReference>
<keyword evidence="5" id="KW-0395">Inflammatory response</keyword>
<organism evidence="7 8">
    <name type="scientific">Cirrhinus mrigala</name>
    <name type="common">Mrigala</name>
    <dbReference type="NCBI Taxonomy" id="683832"/>
    <lineage>
        <taxon>Eukaryota</taxon>
        <taxon>Metazoa</taxon>
        <taxon>Chordata</taxon>
        <taxon>Craniata</taxon>
        <taxon>Vertebrata</taxon>
        <taxon>Euteleostomi</taxon>
        <taxon>Actinopterygii</taxon>
        <taxon>Neopterygii</taxon>
        <taxon>Teleostei</taxon>
        <taxon>Ostariophysi</taxon>
        <taxon>Cypriniformes</taxon>
        <taxon>Cyprinidae</taxon>
        <taxon>Labeoninae</taxon>
        <taxon>Labeonini</taxon>
        <taxon>Cirrhinus</taxon>
    </lineage>
</organism>
<reference evidence="7 8" key="1">
    <citation type="submission" date="2024-05" db="EMBL/GenBank/DDBJ databases">
        <title>Genome sequencing and assembly of Indian major carp, Cirrhinus mrigala (Hamilton, 1822).</title>
        <authorList>
            <person name="Mohindra V."/>
            <person name="Chowdhury L.M."/>
            <person name="Lal K."/>
            <person name="Jena J.K."/>
        </authorList>
    </citation>
    <scope>NUCLEOTIDE SEQUENCE [LARGE SCALE GENOMIC DNA]</scope>
    <source>
        <strain evidence="7">CM1030</strain>
        <tissue evidence="7">Blood</tissue>
    </source>
</reference>
<dbReference type="Gene3D" id="1.10.533.10">
    <property type="entry name" value="Death Domain, Fas"/>
    <property type="match status" value="1"/>
</dbReference>